<evidence type="ECO:0000313" key="13">
    <source>
        <dbReference type="Proteomes" id="UP000275356"/>
    </source>
</evidence>
<evidence type="ECO:0000256" key="10">
    <source>
        <dbReference type="SAM" id="MobiDB-lite"/>
    </source>
</evidence>
<keyword evidence="8" id="KW-1278">Translocase</keyword>
<dbReference type="PROSITE" id="PS00211">
    <property type="entry name" value="ABC_TRANSPORTER_1"/>
    <property type="match status" value="1"/>
</dbReference>
<evidence type="ECO:0000256" key="5">
    <source>
        <dbReference type="ARBA" id="ARBA00022737"/>
    </source>
</evidence>
<reference evidence="12 13" key="1">
    <citation type="submission" date="2018-11" db="EMBL/GenBank/DDBJ databases">
        <title>Sequencing the genomes of 1000 actinobacteria strains.</title>
        <authorList>
            <person name="Klenk H.-P."/>
        </authorList>
    </citation>
    <scope>NUCLEOTIDE SEQUENCE [LARGE SCALE GENOMIC DNA]</scope>
    <source>
        <strain evidence="12 13">DSM 13521</strain>
    </source>
</reference>
<feature type="region of interest" description="Disordered" evidence="10">
    <location>
        <begin position="1"/>
        <end position="42"/>
    </location>
</feature>
<dbReference type="Pfam" id="PF00005">
    <property type="entry name" value="ABC_tran"/>
    <property type="match status" value="2"/>
</dbReference>
<keyword evidence="3" id="KW-1003">Cell membrane</keyword>
<name>A0A3N2D8W4_9MICO</name>
<dbReference type="Proteomes" id="UP000275356">
    <property type="component" value="Unassembled WGS sequence"/>
</dbReference>
<evidence type="ECO:0000256" key="2">
    <source>
        <dbReference type="ARBA" id="ARBA00022448"/>
    </source>
</evidence>
<keyword evidence="13" id="KW-1185">Reference proteome</keyword>
<dbReference type="InterPro" id="IPR027417">
    <property type="entry name" value="P-loop_NTPase"/>
</dbReference>
<feature type="domain" description="ABC transporter" evidence="11">
    <location>
        <begin position="51"/>
        <end position="288"/>
    </location>
</feature>
<comment type="caution">
    <text evidence="12">The sequence shown here is derived from an EMBL/GenBank/DDBJ whole genome shotgun (WGS) entry which is preliminary data.</text>
</comment>
<dbReference type="InterPro" id="IPR050107">
    <property type="entry name" value="ABC_carbohydrate_import_ATPase"/>
</dbReference>
<dbReference type="OrthoDB" id="39350at2"/>
<keyword evidence="5" id="KW-0677">Repeat</keyword>
<keyword evidence="6" id="KW-0547">Nucleotide-binding</keyword>
<dbReference type="EMBL" id="RKHQ01000001">
    <property type="protein sequence ID" value="ROR96225.1"/>
    <property type="molecule type" value="Genomic_DNA"/>
</dbReference>
<dbReference type="CDD" id="cd03215">
    <property type="entry name" value="ABC_Carb_Monos_II"/>
    <property type="match status" value="1"/>
</dbReference>
<evidence type="ECO:0000256" key="4">
    <source>
        <dbReference type="ARBA" id="ARBA00022597"/>
    </source>
</evidence>
<evidence type="ECO:0000259" key="11">
    <source>
        <dbReference type="PROSITE" id="PS50893"/>
    </source>
</evidence>
<organism evidence="12 13">
    <name type="scientific">Salana multivorans</name>
    <dbReference type="NCBI Taxonomy" id="120377"/>
    <lineage>
        <taxon>Bacteria</taxon>
        <taxon>Bacillati</taxon>
        <taxon>Actinomycetota</taxon>
        <taxon>Actinomycetes</taxon>
        <taxon>Micrococcales</taxon>
        <taxon>Beutenbergiaceae</taxon>
        <taxon>Salana</taxon>
    </lineage>
</organism>
<dbReference type="RefSeq" id="WP_123738439.1">
    <property type="nucleotide sequence ID" value="NZ_RKHQ01000001.1"/>
</dbReference>
<evidence type="ECO:0000256" key="7">
    <source>
        <dbReference type="ARBA" id="ARBA00022840"/>
    </source>
</evidence>
<protein>
    <submittedName>
        <fullName evidence="12">Monosaccharide ABC transporter ATP-binding protein (CUT2 family)</fullName>
    </submittedName>
</protein>
<evidence type="ECO:0000313" key="12">
    <source>
        <dbReference type="EMBL" id="ROR96225.1"/>
    </source>
</evidence>
<dbReference type="InterPro" id="IPR017871">
    <property type="entry name" value="ABC_transporter-like_CS"/>
</dbReference>
<keyword evidence="2" id="KW-0813">Transport</keyword>
<keyword evidence="4" id="KW-0762">Sugar transport</keyword>
<feature type="compositionally biased region" description="Basic and acidic residues" evidence="10">
    <location>
        <begin position="11"/>
        <end position="20"/>
    </location>
</feature>
<comment type="subcellular location">
    <subcellularLocation>
        <location evidence="1">Cell membrane</location>
        <topology evidence="1">Peripheral membrane protein</topology>
    </subcellularLocation>
</comment>
<proteinExistence type="predicted"/>
<dbReference type="InterPro" id="IPR003593">
    <property type="entry name" value="AAA+_ATPase"/>
</dbReference>
<sequence>MSAPWGSPDPGDGHARETAGPRDTGATHPVDVDRGDLGRDGVDPGDGAVLLTAVGVTKAYGGVPALTDGRITLRRGEVHAIMGENGAGKSTLMKILTGSETADSGEIVYRGQPFTYTRPHEIQAAGISIVYQEFNLLPDLTVAQNVYLGREPGSGLPGFISDRALRRRVEELFARIGVPVDPGRLVRDLSVAEQQMVEIAKALSHDCDVLILDEPTAALTDSEIDALFAVIRDLRSNGVAIAYISHRMSELARIVDRVTVMRDGAFVAEHRFADLHMDDLIREMVGREITNQYPARLALDVGEPTLEVRGLSTSLLRDISFTAYRGQVLGIAGLVGAGRTELARAVFGADPRASGTVLLHGRPVTIRAPHQAIAHGIGYVTEDRKNDGLMLELGIEQNILLASYPRFTRGGFVAERAAREAAGELVSRLRIKVAGLGQEAGTLSGGNQQKVVLAKWLCTRAEVLIFDEPTRGIDVGAKYEIYELILALVREGMTVIVISSELPEVLGITDRILVMAEGRITADLLTAETSQQEITQYAMNHLGS</sequence>
<evidence type="ECO:0000256" key="3">
    <source>
        <dbReference type="ARBA" id="ARBA00022475"/>
    </source>
</evidence>
<dbReference type="SMART" id="SM00382">
    <property type="entry name" value="AAA"/>
    <property type="match status" value="2"/>
</dbReference>
<evidence type="ECO:0000256" key="8">
    <source>
        <dbReference type="ARBA" id="ARBA00022967"/>
    </source>
</evidence>
<feature type="domain" description="ABC transporter" evidence="11">
    <location>
        <begin position="301"/>
        <end position="542"/>
    </location>
</feature>
<dbReference type="InterPro" id="IPR003439">
    <property type="entry name" value="ABC_transporter-like_ATP-bd"/>
</dbReference>
<dbReference type="PANTHER" id="PTHR43790">
    <property type="entry name" value="CARBOHYDRATE TRANSPORT ATP-BINDING PROTEIN MG119-RELATED"/>
    <property type="match status" value="1"/>
</dbReference>
<evidence type="ECO:0000256" key="9">
    <source>
        <dbReference type="ARBA" id="ARBA00023136"/>
    </source>
</evidence>
<dbReference type="PANTHER" id="PTHR43790:SF3">
    <property type="entry name" value="D-ALLOSE IMPORT ATP-BINDING PROTEIN ALSA-RELATED"/>
    <property type="match status" value="1"/>
</dbReference>
<dbReference type="PROSITE" id="PS50893">
    <property type="entry name" value="ABC_TRANSPORTER_2"/>
    <property type="match status" value="2"/>
</dbReference>
<dbReference type="Gene3D" id="3.40.50.300">
    <property type="entry name" value="P-loop containing nucleotide triphosphate hydrolases"/>
    <property type="match status" value="2"/>
</dbReference>
<dbReference type="FunFam" id="3.40.50.300:FF:000127">
    <property type="entry name" value="Ribose import ATP-binding protein RbsA"/>
    <property type="match status" value="1"/>
</dbReference>
<dbReference type="SUPFAM" id="SSF52540">
    <property type="entry name" value="P-loop containing nucleoside triphosphate hydrolases"/>
    <property type="match status" value="2"/>
</dbReference>
<accession>A0A3N2D8W4</accession>
<dbReference type="AlphaFoldDB" id="A0A3N2D8W4"/>
<evidence type="ECO:0000256" key="6">
    <source>
        <dbReference type="ARBA" id="ARBA00022741"/>
    </source>
</evidence>
<gene>
    <name evidence="12" type="ORF">EDD28_0804</name>
</gene>
<evidence type="ECO:0000256" key="1">
    <source>
        <dbReference type="ARBA" id="ARBA00004202"/>
    </source>
</evidence>
<dbReference type="GO" id="GO:0005886">
    <property type="term" value="C:plasma membrane"/>
    <property type="evidence" value="ECO:0007669"/>
    <property type="project" value="UniProtKB-SubCell"/>
</dbReference>
<dbReference type="CDD" id="cd03216">
    <property type="entry name" value="ABC_Carb_Monos_I"/>
    <property type="match status" value="1"/>
</dbReference>
<dbReference type="GO" id="GO:0005524">
    <property type="term" value="F:ATP binding"/>
    <property type="evidence" value="ECO:0007669"/>
    <property type="project" value="UniProtKB-KW"/>
</dbReference>
<dbReference type="GO" id="GO:0016887">
    <property type="term" value="F:ATP hydrolysis activity"/>
    <property type="evidence" value="ECO:0007669"/>
    <property type="project" value="InterPro"/>
</dbReference>
<keyword evidence="9" id="KW-0472">Membrane</keyword>
<feature type="compositionally biased region" description="Basic and acidic residues" evidence="10">
    <location>
        <begin position="30"/>
        <end position="42"/>
    </location>
</feature>
<keyword evidence="7 12" id="KW-0067">ATP-binding</keyword>